<dbReference type="EMBL" id="JADGJW010000029">
    <property type="protein sequence ID" value="KAJ3226752.1"/>
    <property type="molecule type" value="Genomic_DNA"/>
</dbReference>
<proteinExistence type="predicted"/>
<dbReference type="Gene3D" id="3.80.10.10">
    <property type="entry name" value="Ribonuclease Inhibitor"/>
    <property type="match status" value="4"/>
</dbReference>
<evidence type="ECO:0000259" key="1">
    <source>
        <dbReference type="PROSITE" id="PS50181"/>
    </source>
</evidence>
<comment type="caution">
    <text evidence="2">The sequence shown here is derived from an EMBL/GenBank/DDBJ whole genome shotgun (WGS) entry which is preliminary data.</text>
</comment>
<name>A0AAD5UAU4_9FUNG</name>
<evidence type="ECO:0000313" key="2">
    <source>
        <dbReference type="EMBL" id="KAJ3226752.1"/>
    </source>
</evidence>
<keyword evidence="3" id="KW-1185">Reference proteome</keyword>
<gene>
    <name evidence="2" type="ORF">HK099_004170</name>
</gene>
<dbReference type="PANTHER" id="PTHR13318">
    <property type="entry name" value="PARTNER OF PAIRED, ISOFORM B-RELATED"/>
    <property type="match status" value="1"/>
</dbReference>
<reference evidence="2" key="1">
    <citation type="submission" date="2020-05" db="EMBL/GenBank/DDBJ databases">
        <title>Phylogenomic resolution of chytrid fungi.</title>
        <authorList>
            <person name="Stajich J.E."/>
            <person name="Amses K."/>
            <person name="Simmons R."/>
            <person name="Seto K."/>
            <person name="Myers J."/>
            <person name="Bonds A."/>
            <person name="Quandt C.A."/>
            <person name="Barry K."/>
            <person name="Liu P."/>
            <person name="Grigoriev I."/>
            <person name="Longcore J.E."/>
            <person name="James T.Y."/>
        </authorList>
    </citation>
    <scope>NUCLEOTIDE SEQUENCE</scope>
    <source>
        <strain evidence="2">JEL0476</strain>
    </source>
</reference>
<protein>
    <recommendedName>
        <fullName evidence="1">F-box domain-containing protein</fullName>
    </recommendedName>
</protein>
<dbReference type="InterPro" id="IPR006553">
    <property type="entry name" value="Leu-rich_rpt_Cys-con_subtyp"/>
</dbReference>
<dbReference type="InterPro" id="IPR032675">
    <property type="entry name" value="LRR_dom_sf"/>
</dbReference>
<dbReference type="Proteomes" id="UP001211065">
    <property type="component" value="Unassembled WGS sequence"/>
</dbReference>
<dbReference type="Pfam" id="PF12937">
    <property type="entry name" value="F-box-like"/>
    <property type="match status" value="1"/>
</dbReference>
<evidence type="ECO:0000313" key="3">
    <source>
        <dbReference type="Proteomes" id="UP001211065"/>
    </source>
</evidence>
<dbReference type="AlphaFoldDB" id="A0AAD5UAU4"/>
<dbReference type="GO" id="GO:0031146">
    <property type="term" value="P:SCF-dependent proteasomal ubiquitin-dependent protein catabolic process"/>
    <property type="evidence" value="ECO:0007669"/>
    <property type="project" value="TreeGrafter"/>
</dbReference>
<dbReference type="InterPro" id="IPR036047">
    <property type="entry name" value="F-box-like_dom_sf"/>
</dbReference>
<dbReference type="SUPFAM" id="SSF52047">
    <property type="entry name" value="RNI-like"/>
    <property type="match status" value="2"/>
</dbReference>
<feature type="domain" description="F-box" evidence="1">
    <location>
        <begin position="1"/>
        <end position="48"/>
    </location>
</feature>
<dbReference type="GO" id="GO:0019005">
    <property type="term" value="C:SCF ubiquitin ligase complex"/>
    <property type="evidence" value="ECO:0007669"/>
    <property type="project" value="TreeGrafter"/>
</dbReference>
<dbReference type="PROSITE" id="PS50181">
    <property type="entry name" value="FBOX"/>
    <property type="match status" value="1"/>
</dbReference>
<accession>A0AAD5UAU4</accession>
<dbReference type="InterPro" id="IPR001810">
    <property type="entry name" value="F-box_dom"/>
</dbReference>
<dbReference type="SUPFAM" id="SSF81383">
    <property type="entry name" value="F-box domain"/>
    <property type="match status" value="1"/>
</dbReference>
<dbReference type="SMART" id="SM00256">
    <property type="entry name" value="FBOX"/>
    <property type="match status" value="1"/>
</dbReference>
<organism evidence="2 3">
    <name type="scientific">Clydaea vesicula</name>
    <dbReference type="NCBI Taxonomy" id="447962"/>
    <lineage>
        <taxon>Eukaryota</taxon>
        <taxon>Fungi</taxon>
        <taxon>Fungi incertae sedis</taxon>
        <taxon>Chytridiomycota</taxon>
        <taxon>Chytridiomycota incertae sedis</taxon>
        <taxon>Chytridiomycetes</taxon>
        <taxon>Lobulomycetales</taxon>
        <taxon>Lobulomycetaceae</taxon>
        <taxon>Clydaea</taxon>
    </lineage>
</organism>
<sequence length="829" mass="94450">MSEIFRIPEELMIIIFQNLSKGTKRSACQVCRRWKNILYNNPVLWKTLILSNELSLGAEKQISIDEKRRIVNCYPVIDDGVNKIIFQIFVDSIQSRNRFRFLQKLELSYTNVDLEIFCVDEVVETLQDNLTHLYIDGCFNVDSGSLHCLRYLRRLKFLDISHCSNVDDFGLEVLAKILPNLETLNLSYLFRLTEKGIAKLFKLPYLNSVNLLGCYRIRSYPWALSETPQKKKLVICPVKELLLGEDARIQTGGFWLLWCCWNWNMKSLAQTCPFLETLRINMVLFDLPSDGIQTLLSECKNLKHLGLVVDRNSAPALCRNVEMLNKLSSLELTCHIGLTNEQMTSLIKSNCLKKLSALKFHSKHTLVFNDKNLLEFTTANKSSNLEYFEINAENINEKAMSSIVEIGTNIETLSSNTLEKEVDVKTNNFLLPNNKVVEKIDSKFDLENREEILKNSKLFTNFVEDGSKKKIQNSFDIKKKKIPKQKENPKILQNLLIHNASLSNESLKKFSSGLKNVRELTLSNLRQINSSNKLSHLVKNTTEKRILAKLKNDSKNFNLFDTTLNKVVSNLVCLNLRKIELSSLNGFSDKDLSSIPENCLKLQWIDFSFSFTFPETLNSITKNCPQLLYLKLSRYNQNSTVSRNFGGLVGAIPRRNPILHQNNAASETNNNEMSNNSTGVTVVEVGTSLAATKKKLQTKNKEFLANSKESRSFINFSKNGTKSLRMLDLSGNLGLSDYVLSEMGKNIKKSLHTLFLENLPALTKKGVKNFGESTWKHLKRINIRDCLKIKFSCVDENFLVKALLIEVIVDGNRVGISNPRSLFVAAESV</sequence>
<dbReference type="SMART" id="SM00367">
    <property type="entry name" value="LRR_CC"/>
    <property type="match status" value="6"/>
</dbReference>